<comment type="caution">
    <text evidence="1">The sequence shown here is derived from an EMBL/GenBank/DDBJ whole genome shotgun (WGS) entry which is preliminary data.</text>
</comment>
<reference evidence="1" key="1">
    <citation type="submission" date="2023-04" db="EMBL/GenBank/DDBJ databases">
        <title>Ambrosiozyma monospora NBRC 10751.</title>
        <authorList>
            <person name="Ichikawa N."/>
            <person name="Sato H."/>
            <person name="Tonouchi N."/>
        </authorList>
    </citation>
    <scope>NUCLEOTIDE SEQUENCE</scope>
    <source>
        <strain evidence="1">NBRC 10751</strain>
    </source>
</reference>
<dbReference type="Proteomes" id="UP001165064">
    <property type="component" value="Unassembled WGS sequence"/>
</dbReference>
<evidence type="ECO:0000313" key="2">
    <source>
        <dbReference type="Proteomes" id="UP001165064"/>
    </source>
</evidence>
<dbReference type="EMBL" id="BSXS01006895">
    <property type="protein sequence ID" value="GME86494.1"/>
    <property type="molecule type" value="Genomic_DNA"/>
</dbReference>
<protein>
    <submittedName>
        <fullName evidence="1">Unnamed protein product</fullName>
    </submittedName>
</protein>
<sequence length="194" mass="21329">MSIDLDLDSTDASTKNKKNDSNNDGVSDDNSTQNDTDDSTDNSTNNDSSTDNSTSIRTGLSFSNEEDDDEHGDNESFTRDNILVESPVPSTVSHNSDNRNVNTPISKAKLAHRNNKNNVTNASRHGKHSKAHKHGDGEGTEEESGEEKLPFDTDDYNGYEFESSSPISEKRIRNHGLEEDAEDSVLSPGKRKKL</sequence>
<keyword evidence="2" id="KW-1185">Reference proteome</keyword>
<organism evidence="1 2">
    <name type="scientific">Ambrosiozyma monospora</name>
    <name type="common">Yeast</name>
    <name type="synonym">Endomycopsis monosporus</name>
    <dbReference type="NCBI Taxonomy" id="43982"/>
    <lineage>
        <taxon>Eukaryota</taxon>
        <taxon>Fungi</taxon>
        <taxon>Dikarya</taxon>
        <taxon>Ascomycota</taxon>
        <taxon>Saccharomycotina</taxon>
        <taxon>Pichiomycetes</taxon>
        <taxon>Pichiales</taxon>
        <taxon>Pichiaceae</taxon>
        <taxon>Ambrosiozyma</taxon>
    </lineage>
</organism>
<accession>A0ACB5TDC6</accession>
<gene>
    <name evidence="1" type="ORF">Amon02_000800100</name>
</gene>
<evidence type="ECO:0000313" key="1">
    <source>
        <dbReference type="EMBL" id="GME86494.1"/>
    </source>
</evidence>
<proteinExistence type="predicted"/>
<name>A0ACB5TDC6_AMBMO</name>